<dbReference type="Pfam" id="PF10806">
    <property type="entry name" value="SAM35"/>
    <property type="match status" value="1"/>
</dbReference>
<reference evidence="1" key="1">
    <citation type="submission" date="2022-03" db="EMBL/GenBank/DDBJ databases">
        <authorList>
            <person name="Legras J.-L."/>
            <person name="Devillers H."/>
            <person name="Grondin C."/>
        </authorList>
    </citation>
    <scope>NUCLEOTIDE SEQUENCE</scope>
    <source>
        <strain evidence="1">CLIB 1423</strain>
    </source>
</reference>
<proteinExistence type="predicted"/>
<dbReference type="OrthoDB" id="198787at2759"/>
<gene>
    <name evidence="1" type="ORF">CLIB1423_17S02498</name>
</gene>
<keyword evidence="2" id="KW-1185">Reference proteome</keyword>
<sequence>MEVPQALRQVFDSFPLKTYPSITASTSSQLEVLEARKFYFTSSSKTTSLAKSSSIILGINNVVEYRDIILPSDPVSLSQCLIICHKNGLKLPLATRKGITDENASNCLMTLSHQAAPDSQLPILIEDNKKNDGGEPIRSLIPSYSIVNSNKKDLSDSSDILINDMMDTKLIDLWLTCLMVDPNVNPPVLSKIFTLESFPSVTSSLSGLYISALLQDIPRWRSYEIRHSNLFRNSKLKDTITSVVRKSDNSALQAFYIHQLSEVRDLLELISDYVLESDCMILKMKLTGFLLSVDLILYDTELGKIIKQCSYLEKAYSNI</sequence>
<dbReference type="Proteomes" id="UP000837801">
    <property type="component" value="Unassembled WGS sequence"/>
</dbReference>
<protein>
    <submittedName>
        <fullName evidence="1">Sorting assembly machinery 35 kDa subunit</fullName>
    </submittedName>
</protein>
<dbReference type="InterPro" id="IPR021211">
    <property type="entry name" value="SAM35"/>
</dbReference>
<evidence type="ECO:0000313" key="1">
    <source>
        <dbReference type="EMBL" id="CAH2354587.1"/>
    </source>
</evidence>
<comment type="caution">
    <text evidence="1">The sequence shown here is derived from an EMBL/GenBank/DDBJ whole genome shotgun (WGS) entry which is preliminary data.</text>
</comment>
<dbReference type="EMBL" id="CAKXYY010000017">
    <property type="protein sequence ID" value="CAH2354587.1"/>
    <property type="molecule type" value="Genomic_DNA"/>
</dbReference>
<evidence type="ECO:0000313" key="2">
    <source>
        <dbReference type="Proteomes" id="UP000837801"/>
    </source>
</evidence>
<accession>A0A9P0VZ73</accession>
<dbReference type="AlphaFoldDB" id="A0A9P0VZ73"/>
<organism evidence="1 2">
    <name type="scientific">[Candida] railenensis</name>
    <dbReference type="NCBI Taxonomy" id="45579"/>
    <lineage>
        <taxon>Eukaryota</taxon>
        <taxon>Fungi</taxon>
        <taxon>Dikarya</taxon>
        <taxon>Ascomycota</taxon>
        <taxon>Saccharomycotina</taxon>
        <taxon>Pichiomycetes</taxon>
        <taxon>Debaryomycetaceae</taxon>
        <taxon>Kurtzmaniella</taxon>
    </lineage>
</organism>
<name>A0A9P0VZ73_9ASCO</name>